<organism evidence="2 3">
    <name type="scientific">OM182 bacterium MED-G28</name>
    <dbReference type="NCBI Taxonomy" id="1986256"/>
    <lineage>
        <taxon>Bacteria</taxon>
        <taxon>Pseudomonadati</taxon>
        <taxon>Pseudomonadota</taxon>
        <taxon>Gammaproteobacteria</taxon>
        <taxon>OMG group</taxon>
        <taxon>OM182 clade</taxon>
    </lineage>
</organism>
<proteinExistence type="predicted"/>
<evidence type="ECO:0000313" key="2">
    <source>
        <dbReference type="EMBL" id="PDH32872.1"/>
    </source>
</evidence>
<dbReference type="Proteomes" id="UP000219329">
    <property type="component" value="Unassembled WGS sequence"/>
</dbReference>
<evidence type="ECO:0000259" key="1">
    <source>
        <dbReference type="Pfam" id="PF24696"/>
    </source>
</evidence>
<dbReference type="AlphaFoldDB" id="A0A2A5W8Z3"/>
<comment type="caution">
    <text evidence="2">The sequence shown here is derived from an EMBL/GenBank/DDBJ whole genome shotgun (WGS) entry which is preliminary data.</text>
</comment>
<protein>
    <recommendedName>
        <fullName evidence="1">UGSC-like domain-containing protein</fullName>
    </recommendedName>
</protein>
<dbReference type="Pfam" id="PF24696">
    <property type="entry name" value="UGSC"/>
    <property type="match status" value="1"/>
</dbReference>
<accession>A0A2A5W8Z3</accession>
<name>A0A2A5W8Z3_9GAMM</name>
<reference evidence="2 3" key="1">
    <citation type="submission" date="2017-08" db="EMBL/GenBank/DDBJ databases">
        <title>Fine stratification of microbial communities through a metagenomic profile of the photic zone.</title>
        <authorList>
            <person name="Haro-Moreno J.M."/>
            <person name="Lopez-Perez M."/>
            <person name="De La Torre J."/>
            <person name="Picazo A."/>
            <person name="Camacho A."/>
            <person name="Rodriguez-Valera F."/>
        </authorList>
    </citation>
    <scope>NUCLEOTIDE SEQUENCE [LARGE SCALE GENOMIC DNA]</scope>
    <source>
        <strain evidence="2">MED-G28</strain>
    </source>
</reference>
<sequence>MHDIMDLESRGLPSGFIASCEFEQAADAQGKSLGIKPNRVFVPHPIQDRTDDEMAELAKSKVIEIAALITNS</sequence>
<evidence type="ECO:0000313" key="3">
    <source>
        <dbReference type="Proteomes" id="UP000219329"/>
    </source>
</evidence>
<feature type="domain" description="UGSC-like" evidence="1">
    <location>
        <begin position="1"/>
        <end position="70"/>
    </location>
</feature>
<dbReference type="EMBL" id="NTJZ01000012">
    <property type="protein sequence ID" value="PDH32872.1"/>
    <property type="molecule type" value="Genomic_DNA"/>
</dbReference>
<gene>
    <name evidence="2" type="ORF">CNF02_10340</name>
</gene>
<dbReference type="InterPro" id="IPR057767">
    <property type="entry name" value="UGSC-like_dom"/>
</dbReference>